<proteinExistence type="inferred from homology"/>
<sequence>MFHVLLIVVLTAIACGSVLPEQNSRIQSYRVKGQLLCGDQPAKGVRVKLIDDDFGSDPDDELEAAYTDENGRFTLDGGTKERTTIDPHLKIYHDCNDGSKPCQRRWKFELPHHYITDGDNPQRTLDMGIWNLEAILPGESHDCIH</sequence>
<gene>
    <name evidence="6" type="ORF">AB6A40_000749</name>
</gene>
<feature type="chain" id="PRO_5044803776" evidence="5">
    <location>
        <begin position="21"/>
        <end position="145"/>
    </location>
</feature>
<evidence type="ECO:0000313" key="6">
    <source>
        <dbReference type="EMBL" id="MFH4974040.1"/>
    </source>
</evidence>
<dbReference type="InterPro" id="IPR038479">
    <property type="entry name" value="Transthyretin-like_sf"/>
</dbReference>
<comment type="caution">
    <text evidence="6">The sequence shown here is derived from an EMBL/GenBank/DDBJ whole genome shotgun (WGS) entry which is preliminary data.</text>
</comment>
<dbReference type="Proteomes" id="UP001608902">
    <property type="component" value="Unassembled WGS sequence"/>
</dbReference>
<reference evidence="6 7" key="1">
    <citation type="submission" date="2024-08" db="EMBL/GenBank/DDBJ databases">
        <title>Gnathostoma spinigerum genome.</title>
        <authorList>
            <person name="Gonzalez-Bertolin B."/>
            <person name="Monzon S."/>
            <person name="Zaballos A."/>
            <person name="Jimenez P."/>
            <person name="Dekumyoy P."/>
            <person name="Varona S."/>
            <person name="Cuesta I."/>
            <person name="Sumanam S."/>
            <person name="Adisakwattana P."/>
            <person name="Gasser R.B."/>
            <person name="Hernandez-Gonzalez A."/>
            <person name="Young N.D."/>
            <person name="Perteguer M.J."/>
        </authorList>
    </citation>
    <scope>NUCLEOTIDE SEQUENCE [LARGE SCALE GENOMIC DNA]</scope>
    <source>
        <strain evidence="6">AL3</strain>
        <tissue evidence="6">Liver</tissue>
    </source>
</reference>
<evidence type="ECO:0000256" key="5">
    <source>
        <dbReference type="SAM" id="SignalP"/>
    </source>
</evidence>
<comment type="similarity">
    <text evidence="2">Belongs to the nematode transthyretin-like family.</text>
</comment>
<accession>A0ABD6ECK6</accession>
<keyword evidence="3" id="KW-0964">Secreted</keyword>
<dbReference type="EMBL" id="JBGFUD010000228">
    <property type="protein sequence ID" value="MFH4974040.1"/>
    <property type="molecule type" value="Genomic_DNA"/>
</dbReference>
<dbReference type="PANTHER" id="PTHR21700:SF114">
    <property type="entry name" value="TRANSTHYRETIN-LIKE FAMILY PROTEIN"/>
    <property type="match status" value="1"/>
</dbReference>
<dbReference type="InterPro" id="IPR001534">
    <property type="entry name" value="Transthyretin-like"/>
</dbReference>
<dbReference type="Gene3D" id="2.60.40.3330">
    <property type="match status" value="1"/>
</dbReference>
<dbReference type="AlphaFoldDB" id="A0ABD6ECK6"/>
<comment type="subcellular location">
    <subcellularLocation>
        <location evidence="1">Secreted</location>
    </subcellularLocation>
</comment>
<keyword evidence="7" id="KW-1185">Reference proteome</keyword>
<name>A0ABD6ECK6_9BILA</name>
<evidence type="ECO:0000256" key="3">
    <source>
        <dbReference type="ARBA" id="ARBA00022525"/>
    </source>
</evidence>
<dbReference type="PANTHER" id="PTHR21700">
    <property type="entry name" value="TRANSTHYRETIN-LIKE FAMILY PROTEIN-RELATED"/>
    <property type="match status" value="1"/>
</dbReference>
<organism evidence="6 7">
    <name type="scientific">Gnathostoma spinigerum</name>
    <dbReference type="NCBI Taxonomy" id="75299"/>
    <lineage>
        <taxon>Eukaryota</taxon>
        <taxon>Metazoa</taxon>
        <taxon>Ecdysozoa</taxon>
        <taxon>Nematoda</taxon>
        <taxon>Chromadorea</taxon>
        <taxon>Rhabditida</taxon>
        <taxon>Spirurina</taxon>
        <taxon>Gnathostomatomorpha</taxon>
        <taxon>Gnathostomatoidea</taxon>
        <taxon>Gnathostomatidae</taxon>
        <taxon>Gnathostoma</taxon>
    </lineage>
</organism>
<dbReference type="GO" id="GO:0005576">
    <property type="term" value="C:extracellular region"/>
    <property type="evidence" value="ECO:0007669"/>
    <property type="project" value="UniProtKB-SubCell"/>
</dbReference>
<dbReference type="Pfam" id="PF01060">
    <property type="entry name" value="TTR-52"/>
    <property type="match status" value="1"/>
</dbReference>
<evidence type="ECO:0000313" key="7">
    <source>
        <dbReference type="Proteomes" id="UP001608902"/>
    </source>
</evidence>
<protein>
    <submittedName>
        <fullName evidence="6">Uncharacterized protein</fullName>
    </submittedName>
</protein>
<feature type="signal peptide" evidence="5">
    <location>
        <begin position="1"/>
        <end position="20"/>
    </location>
</feature>
<keyword evidence="4 5" id="KW-0732">Signal</keyword>
<evidence type="ECO:0000256" key="2">
    <source>
        <dbReference type="ARBA" id="ARBA00010112"/>
    </source>
</evidence>
<evidence type="ECO:0000256" key="4">
    <source>
        <dbReference type="ARBA" id="ARBA00022729"/>
    </source>
</evidence>
<evidence type="ECO:0000256" key="1">
    <source>
        <dbReference type="ARBA" id="ARBA00004613"/>
    </source>
</evidence>